<comment type="similarity">
    <text evidence="2 4">Belongs to the eukaryotic RPB8 RNA polymerase subunit family.</text>
</comment>
<dbReference type="InterPro" id="IPR012340">
    <property type="entry name" value="NA-bd_OB-fold"/>
</dbReference>
<dbReference type="Gene3D" id="2.40.50.140">
    <property type="entry name" value="Nucleic acid-binding proteins"/>
    <property type="match status" value="1"/>
</dbReference>
<dbReference type="SUPFAM" id="SSF50249">
    <property type="entry name" value="Nucleic acid-binding proteins"/>
    <property type="match status" value="1"/>
</dbReference>
<dbReference type="PANTHER" id="PTHR10917">
    <property type="entry name" value="DNA-DIRECTED RNA POLYMERASES I, II, AND III SUBUNIT RPABC3"/>
    <property type="match status" value="1"/>
</dbReference>
<sequence length="150" mass="16777">MSSSQTSAFLFQDMFTTTDVDRALTFALHFHGKKFDRVSRLTARSSNYDMDLTLDVNIDLLPITPQTTFTLALTSSLLPEGEKETAGGWRAGIEGGIADEWEYVYKFDQDTQERVTAYASFGGLLMALSGSYRHVSNVTVGENVYLLLRR</sequence>
<gene>
    <name evidence="5" type="primary">BQ5605_C002g01387</name>
    <name evidence="5" type="ORF">BQ5605_C002G01387</name>
</gene>
<keyword evidence="6" id="KW-1185">Reference proteome</keyword>
<proteinExistence type="inferred from homology"/>
<dbReference type="SMART" id="SM00658">
    <property type="entry name" value="RPOL8c"/>
    <property type="match status" value="1"/>
</dbReference>
<dbReference type="PANTHER" id="PTHR10917:SF0">
    <property type="entry name" value="DNA-DIRECTED RNA POLYMERASES I, II, AND III SUBUNIT RPABC3"/>
    <property type="match status" value="1"/>
</dbReference>
<evidence type="ECO:0000256" key="3">
    <source>
        <dbReference type="ARBA" id="ARBA00023242"/>
    </source>
</evidence>
<protein>
    <recommendedName>
        <fullName evidence="4">DNA-directed RNA polymerases I, II, and III subunit RPABC3</fullName>
    </recommendedName>
</protein>
<comment type="function">
    <text evidence="4">DNA-dependent RNA polymerase catalyzes the transcription of DNA into RNA using the four ribonucleoside triphosphates as substrates. Common component of RNA polymerases I, II and III which synthesize ribosomal RNA precursors, mRNA precursors and many functional non-coding RNAs, and small RNAs, such as 5S rRNA and tRNAs, respectively.</text>
</comment>
<evidence type="ECO:0000313" key="5">
    <source>
        <dbReference type="EMBL" id="SGY32620.1"/>
    </source>
</evidence>
<dbReference type="GO" id="GO:0005736">
    <property type="term" value="C:RNA polymerase I complex"/>
    <property type="evidence" value="ECO:0007669"/>
    <property type="project" value="TreeGrafter"/>
</dbReference>
<evidence type="ECO:0000256" key="1">
    <source>
        <dbReference type="ARBA" id="ARBA00004123"/>
    </source>
</evidence>
<dbReference type="GO" id="GO:0005666">
    <property type="term" value="C:RNA polymerase III complex"/>
    <property type="evidence" value="ECO:0007669"/>
    <property type="project" value="TreeGrafter"/>
</dbReference>
<reference evidence="5 6" key="1">
    <citation type="submission" date="2016-11" db="EMBL/GenBank/DDBJ databases">
        <authorList>
            <person name="Jaros S."/>
            <person name="Januszkiewicz K."/>
            <person name="Wedrychowicz H."/>
        </authorList>
    </citation>
    <scope>NUCLEOTIDE SEQUENCE [LARGE SCALE GENOMIC DNA]</scope>
</reference>
<keyword evidence="3 4" id="KW-0539">Nucleus</keyword>
<dbReference type="InterPro" id="IPR005570">
    <property type="entry name" value="RPABC3"/>
</dbReference>
<dbReference type="GO" id="GO:0005665">
    <property type="term" value="C:RNA polymerase II, core complex"/>
    <property type="evidence" value="ECO:0007669"/>
    <property type="project" value="UniProtKB-UniRule"/>
</dbReference>
<dbReference type="PIRSF" id="PIRSF000779">
    <property type="entry name" value="RNA_pol_Rpb8"/>
    <property type="match status" value="1"/>
</dbReference>
<comment type="subcellular location">
    <subcellularLocation>
        <location evidence="1">Nucleus</location>
    </subcellularLocation>
</comment>
<dbReference type="AlphaFoldDB" id="A0A2X0MTD7"/>
<dbReference type="STRING" id="796604.A0A2X0MTD7"/>
<dbReference type="EMBL" id="FQNC01000041">
    <property type="protein sequence ID" value="SGY32620.1"/>
    <property type="molecule type" value="Genomic_DNA"/>
</dbReference>
<accession>A0A2X0MTD7</accession>
<dbReference type="GO" id="GO:0003899">
    <property type="term" value="F:DNA-directed RNA polymerase activity"/>
    <property type="evidence" value="ECO:0007669"/>
    <property type="project" value="UniProtKB-UniRule"/>
</dbReference>
<organism evidence="5 6">
    <name type="scientific">Microbotryum silenes-dioicae</name>
    <dbReference type="NCBI Taxonomy" id="796604"/>
    <lineage>
        <taxon>Eukaryota</taxon>
        <taxon>Fungi</taxon>
        <taxon>Dikarya</taxon>
        <taxon>Basidiomycota</taxon>
        <taxon>Pucciniomycotina</taxon>
        <taxon>Microbotryomycetes</taxon>
        <taxon>Microbotryales</taxon>
        <taxon>Microbotryaceae</taxon>
        <taxon>Microbotryum</taxon>
    </lineage>
</organism>
<dbReference type="GO" id="GO:0006351">
    <property type="term" value="P:DNA-templated transcription"/>
    <property type="evidence" value="ECO:0007669"/>
    <property type="project" value="UniProtKB-UniRule"/>
</dbReference>
<name>A0A2X0MTD7_9BASI</name>
<dbReference type="Proteomes" id="UP000249464">
    <property type="component" value="Unassembled WGS sequence"/>
</dbReference>
<evidence type="ECO:0000256" key="2">
    <source>
        <dbReference type="ARBA" id="ARBA00008912"/>
    </source>
</evidence>
<dbReference type="Pfam" id="PF03870">
    <property type="entry name" value="RNA_pol_Rpb8"/>
    <property type="match status" value="1"/>
</dbReference>
<evidence type="ECO:0000256" key="4">
    <source>
        <dbReference type="PIRNR" id="PIRNR000779"/>
    </source>
</evidence>
<evidence type="ECO:0000313" key="6">
    <source>
        <dbReference type="Proteomes" id="UP000249464"/>
    </source>
</evidence>